<evidence type="ECO:0000313" key="3">
    <source>
        <dbReference type="Proteomes" id="UP000297245"/>
    </source>
</evidence>
<dbReference type="EMBL" id="ML182831">
    <property type="protein sequence ID" value="THU75137.1"/>
    <property type="molecule type" value="Genomic_DNA"/>
</dbReference>
<dbReference type="Proteomes" id="UP000297245">
    <property type="component" value="Unassembled WGS sequence"/>
</dbReference>
<gene>
    <name evidence="2" type="ORF">K435DRAFT_881533</name>
</gene>
<protein>
    <submittedName>
        <fullName evidence="2">Uncharacterized protein</fullName>
    </submittedName>
</protein>
<name>A0A4S8KIB8_DENBC</name>
<accession>A0A4S8KIB8</accession>
<feature type="region of interest" description="Disordered" evidence="1">
    <location>
        <begin position="98"/>
        <end position="148"/>
    </location>
</feature>
<sequence length="148" mass="16037">MRIFSSLATSTRQLREGISQVRQSQKNSTITTAILACLNQYSQGNNYPQKIIGLFCYTHGATRQLFAFLSHLSITESYSNLVRKGRSVVEAVLENKSAETSEEPVQCAQPVTSMGASQNVDTGAAEQERKSPVAGTLPTSGTLPRVPT</sequence>
<organism evidence="2 3">
    <name type="scientific">Dendrothele bispora (strain CBS 962.96)</name>
    <dbReference type="NCBI Taxonomy" id="1314807"/>
    <lineage>
        <taxon>Eukaryota</taxon>
        <taxon>Fungi</taxon>
        <taxon>Dikarya</taxon>
        <taxon>Basidiomycota</taxon>
        <taxon>Agaricomycotina</taxon>
        <taxon>Agaricomycetes</taxon>
        <taxon>Agaricomycetidae</taxon>
        <taxon>Agaricales</taxon>
        <taxon>Agaricales incertae sedis</taxon>
        <taxon>Dendrothele</taxon>
    </lineage>
</organism>
<reference evidence="2 3" key="1">
    <citation type="journal article" date="2019" name="Nat. Ecol. Evol.">
        <title>Megaphylogeny resolves global patterns of mushroom evolution.</title>
        <authorList>
            <person name="Varga T."/>
            <person name="Krizsan K."/>
            <person name="Foldi C."/>
            <person name="Dima B."/>
            <person name="Sanchez-Garcia M."/>
            <person name="Sanchez-Ramirez S."/>
            <person name="Szollosi G.J."/>
            <person name="Szarkandi J.G."/>
            <person name="Papp V."/>
            <person name="Albert L."/>
            <person name="Andreopoulos W."/>
            <person name="Angelini C."/>
            <person name="Antonin V."/>
            <person name="Barry K.W."/>
            <person name="Bougher N.L."/>
            <person name="Buchanan P."/>
            <person name="Buyck B."/>
            <person name="Bense V."/>
            <person name="Catcheside P."/>
            <person name="Chovatia M."/>
            <person name="Cooper J."/>
            <person name="Damon W."/>
            <person name="Desjardin D."/>
            <person name="Finy P."/>
            <person name="Geml J."/>
            <person name="Haridas S."/>
            <person name="Hughes K."/>
            <person name="Justo A."/>
            <person name="Karasinski D."/>
            <person name="Kautmanova I."/>
            <person name="Kiss B."/>
            <person name="Kocsube S."/>
            <person name="Kotiranta H."/>
            <person name="LaButti K.M."/>
            <person name="Lechner B.E."/>
            <person name="Liimatainen K."/>
            <person name="Lipzen A."/>
            <person name="Lukacs Z."/>
            <person name="Mihaltcheva S."/>
            <person name="Morgado L.N."/>
            <person name="Niskanen T."/>
            <person name="Noordeloos M.E."/>
            <person name="Ohm R.A."/>
            <person name="Ortiz-Santana B."/>
            <person name="Ovrebo C."/>
            <person name="Racz N."/>
            <person name="Riley R."/>
            <person name="Savchenko A."/>
            <person name="Shiryaev A."/>
            <person name="Soop K."/>
            <person name="Spirin V."/>
            <person name="Szebenyi C."/>
            <person name="Tomsovsky M."/>
            <person name="Tulloss R.E."/>
            <person name="Uehling J."/>
            <person name="Grigoriev I.V."/>
            <person name="Vagvolgyi C."/>
            <person name="Papp T."/>
            <person name="Martin F.M."/>
            <person name="Miettinen O."/>
            <person name="Hibbett D.S."/>
            <person name="Nagy L.G."/>
        </authorList>
    </citation>
    <scope>NUCLEOTIDE SEQUENCE [LARGE SCALE GENOMIC DNA]</scope>
    <source>
        <strain evidence="2 3">CBS 962.96</strain>
    </source>
</reference>
<evidence type="ECO:0000313" key="2">
    <source>
        <dbReference type="EMBL" id="THU75137.1"/>
    </source>
</evidence>
<dbReference type="AlphaFoldDB" id="A0A4S8KIB8"/>
<evidence type="ECO:0000256" key="1">
    <source>
        <dbReference type="SAM" id="MobiDB-lite"/>
    </source>
</evidence>
<proteinExistence type="predicted"/>
<feature type="compositionally biased region" description="Polar residues" evidence="1">
    <location>
        <begin position="109"/>
        <end position="121"/>
    </location>
</feature>
<keyword evidence="3" id="KW-1185">Reference proteome</keyword>